<feature type="domain" description="MucBP" evidence="3">
    <location>
        <begin position="678"/>
        <end position="743"/>
    </location>
</feature>
<protein>
    <submittedName>
        <fullName evidence="4">MucBP domain-containing protein</fullName>
    </submittedName>
</protein>
<gene>
    <name evidence="4" type="ORF">PO250_01775</name>
</gene>
<evidence type="ECO:0000256" key="1">
    <source>
        <dbReference type="ARBA" id="ARBA00022737"/>
    </source>
</evidence>
<feature type="compositionally biased region" description="Basic and acidic residues" evidence="2">
    <location>
        <begin position="26"/>
        <end position="61"/>
    </location>
</feature>
<feature type="domain" description="MucBP" evidence="3">
    <location>
        <begin position="755"/>
        <end position="811"/>
    </location>
</feature>
<dbReference type="RefSeq" id="WP_272225724.1">
    <property type="nucleotide sequence ID" value="NZ_JAQONE010000005.1"/>
</dbReference>
<dbReference type="AlphaFoldDB" id="A0AAJ1MAI5"/>
<feature type="compositionally biased region" description="Basic and acidic residues" evidence="2">
    <location>
        <begin position="1"/>
        <end position="18"/>
    </location>
</feature>
<dbReference type="Proteomes" id="UP001220670">
    <property type="component" value="Unassembled WGS sequence"/>
</dbReference>
<feature type="domain" description="MucBP" evidence="3">
    <location>
        <begin position="900"/>
        <end position="948"/>
    </location>
</feature>
<dbReference type="EMBL" id="JAQONE010000005">
    <property type="protein sequence ID" value="MDC2829064.1"/>
    <property type="molecule type" value="Genomic_DNA"/>
</dbReference>
<name>A0AAJ1MAI5_LIMMU</name>
<proteinExistence type="predicted"/>
<feature type="compositionally biased region" description="Basic and acidic residues" evidence="2">
    <location>
        <begin position="140"/>
        <end position="157"/>
    </location>
</feature>
<feature type="compositionally biased region" description="Low complexity" evidence="2">
    <location>
        <begin position="1164"/>
        <end position="1192"/>
    </location>
</feature>
<dbReference type="Pfam" id="PF06458">
    <property type="entry name" value="MucBP"/>
    <property type="match status" value="9"/>
</dbReference>
<feature type="domain" description="MucBP" evidence="3">
    <location>
        <begin position="617"/>
        <end position="672"/>
    </location>
</feature>
<reference evidence="4" key="1">
    <citation type="submission" date="2023-01" db="EMBL/GenBank/DDBJ databases">
        <title>Genome analysis of 13 Lactobacillus isolated from gut of wild boar.</title>
        <authorList>
            <person name="Papp P."/>
            <person name="Libisch B."/>
            <person name="Nagy T."/>
            <person name="Olasz F."/>
        </authorList>
    </citation>
    <scope>NUCLEOTIDE SEQUENCE</scope>
    <source>
        <strain evidence="4">F146</strain>
    </source>
</reference>
<feature type="domain" description="MucBP" evidence="3">
    <location>
        <begin position="1085"/>
        <end position="1145"/>
    </location>
</feature>
<evidence type="ECO:0000313" key="4">
    <source>
        <dbReference type="EMBL" id="MDC2829064.1"/>
    </source>
</evidence>
<feature type="domain" description="MucBP" evidence="3">
    <location>
        <begin position="408"/>
        <end position="472"/>
    </location>
</feature>
<feature type="region of interest" description="Disordered" evidence="2">
    <location>
        <begin position="1"/>
        <end position="250"/>
    </location>
</feature>
<dbReference type="Gene3D" id="3.10.20.320">
    <property type="entry name" value="Putative peptidoglycan bound protein (lpxtg motif)"/>
    <property type="match status" value="5"/>
</dbReference>
<accession>A0AAJ1MAI5</accession>
<keyword evidence="1" id="KW-0677">Repeat</keyword>
<feature type="compositionally biased region" description="Basic and acidic residues" evidence="2">
    <location>
        <begin position="207"/>
        <end position="216"/>
    </location>
</feature>
<comment type="caution">
    <text evidence="4">The sequence shown here is derived from an EMBL/GenBank/DDBJ whole genome shotgun (WGS) entry which is preliminary data.</text>
</comment>
<feature type="region of interest" description="Disordered" evidence="2">
    <location>
        <begin position="1155"/>
        <end position="1238"/>
    </location>
</feature>
<evidence type="ECO:0000256" key="2">
    <source>
        <dbReference type="SAM" id="MobiDB-lite"/>
    </source>
</evidence>
<evidence type="ECO:0000313" key="5">
    <source>
        <dbReference type="Proteomes" id="UP001220670"/>
    </source>
</evidence>
<organism evidence="4 5">
    <name type="scientific">Limosilactobacillus mucosae</name>
    <name type="common">Lactobacillus mucosae</name>
    <dbReference type="NCBI Taxonomy" id="97478"/>
    <lineage>
        <taxon>Bacteria</taxon>
        <taxon>Bacillati</taxon>
        <taxon>Bacillota</taxon>
        <taxon>Bacilli</taxon>
        <taxon>Lactobacillales</taxon>
        <taxon>Lactobacillaceae</taxon>
        <taxon>Limosilactobacillus</taxon>
    </lineage>
</organism>
<feature type="compositionally biased region" description="Polar residues" evidence="2">
    <location>
        <begin position="222"/>
        <end position="242"/>
    </location>
</feature>
<feature type="compositionally biased region" description="Basic and acidic residues" evidence="2">
    <location>
        <begin position="98"/>
        <end position="118"/>
    </location>
</feature>
<feature type="domain" description="MucBP" evidence="3">
    <location>
        <begin position="545"/>
        <end position="607"/>
    </location>
</feature>
<dbReference type="InterPro" id="IPR009459">
    <property type="entry name" value="MucBP_dom"/>
</dbReference>
<feature type="domain" description="MucBP" evidence="3">
    <location>
        <begin position="478"/>
        <end position="538"/>
    </location>
</feature>
<evidence type="ECO:0000259" key="3">
    <source>
        <dbReference type="Pfam" id="PF06458"/>
    </source>
</evidence>
<feature type="domain" description="MucBP" evidence="3">
    <location>
        <begin position="822"/>
        <end position="871"/>
    </location>
</feature>
<sequence>MGFLDKLIHHNKEEENVKSDAGTNQDQEKQTEKTEQRESTKDDINSILEEAKKDEEEAGSKKKDKVVWTNPGLENPGGDSELIDHTDDEDKQNGSQSNKKEPSKTDAPTVDHDNKSNSDDEDADDRQLKESVKTNADSELSAKEDEKNEESTSKEPVADSADDDQQSGKPSAGEEPAPKSSLDSASKSEGPKAAQASEPRVGYSHPKTADSKENNKKPQLAASASDSKKATGSNQIQANGGQQKVVKPLEGIDNSDLEKVTITNKKNIAKNPKPIIVSFRYNNNKVANDYVFSGKIDQYMQIKDLPIIPGYRLATRKDKFGYKISEKTQHVTLNLIPDNVTYQLIPVNEKMQPIAGEESKTLKGQSGTEILNNEFPVVPGYQPVFARTYSVPEKDGDVKIVYTPTNQTISVTYQTLKGKVLGQETLHGKTGEKYNIRPEEHQYEGYELADVPNSLSGVFTPHSNTTLILKYQPVKSHINVSFLDESGNEIHKPLTYDGAYGTPYSIKVPTIDGYELTSESSLLNGNYDLQPKEIVLRFKRSLMKVRIHFWLDAQHKKSAGDDKVVTGLINDFYEYEVPELDGYNPKPARVTGRFQKMDNPDVDVVYQRIESIVRLVFQDQAGRKLPVKPMEQKGFWGEDYYFNLPDIEGYHKPMETYKGQFQDRQITKIMHYTADQVTIQINYLNDQTNSEIPNYPAETLTGLMGTAYSIEPKMIDGYRLQELPDNASGIFNIGQRHIVNFMYHPNSSRIILHQLDTAQNVLFDPIVQEGFFGQPYSFKAKDFPGYKFVNASDDLQGTYPVTQKDINLYYRPDTITFTIMPVDQYDKEIDPQYNVQVSGLIGQQFSNTMPKIPGYTTETVDLSGTIKPDMQDKVLQVKYQPMQESATIHFICEGGANDQTNPLPDYTLNGLMGDTFSYDAPTVAGYKPEKDVIEGVFTDDEQYIILKYVVQTEHYGIQFVDQHGQLVGGLPEGDGYYGQVINIAEHVPHGFHLPASSDGSLMLNGKGHYLISVIPDVIMTELVAKTEDGKDLGSRHQVSGSYHEEQTFQAPIISGFTPVNGSSVKVKFEVGMTEVPIYYRPEQKKVIVRFISTQGNQLAEPKEYTGSYGDKYSIEAPNINGYSVMGTKLKQGVYGLENIETAFIYRASSDNLNYGQSGQANGFNQPKQSQPQTSQQPQNPGQNQTGQVQNGTRNSHNFIKKAKPAVEPVNEGIMNVPNTEKPAQGKNVLSQIRKDNNQ</sequence>